<protein>
    <submittedName>
        <fullName evidence="4">Nucleoside hydrolase</fullName>
    </submittedName>
</protein>
<evidence type="ECO:0000259" key="3">
    <source>
        <dbReference type="Pfam" id="PF01156"/>
    </source>
</evidence>
<evidence type="ECO:0000256" key="1">
    <source>
        <dbReference type="ARBA" id="ARBA00022801"/>
    </source>
</evidence>
<dbReference type="InterPro" id="IPR036452">
    <property type="entry name" value="Ribo_hydro-like"/>
</dbReference>
<evidence type="ECO:0000256" key="2">
    <source>
        <dbReference type="ARBA" id="ARBA00023295"/>
    </source>
</evidence>
<gene>
    <name evidence="4" type="ORF">JHE00_24715</name>
</gene>
<comment type="caution">
    <text evidence="4">The sequence shown here is derived from an EMBL/GenBank/DDBJ whole genome shotgun (WGS) entry which is preliminary data.</text>
</comment>
<feature type="domain" description="Inosine/uridine-preferring nucleoside hydrolase" evidence="3">
    <location>
        <begin position="3"/>
        <end position="263"/>
    </location>
</feature>
<keyword evidence="1 4" id="KW-0378">Hydrolase</keyword>
<dbReference type="GO" id="GO:0008477">
    <property type="term" value="F:purine nucleosidase activity"/>
    <property type="evidence" value="ECO:0007669"/>
    <property type="project" value="TreeGrafter"/>
</dbReference>
<proteinExistence type="predicted"/>
<dbReference type="InterPro" id="IPR023186">
    <property type="entry name" value="IUNH"/>
</dbReference>
<dbReference type="RefSeq" id="WP_307832087.1">
    <property type="nucleotide sequence ID" value="NZ_JAENJH010000007.1"/>
</dbReference>
<accession>A0A934V7S3</accession>
<dbReference type="Pfam" id="PF01156">
    <property type="entry name" value="IU_nuc_hydro"/>
    <property type="match status" value="1"/>
</dbReference>
<dbReference type="EMBL" id="JAENJH010000007">
    <property type="protein sequence ID" value="MBK1787540.1"/>
    <property type="molecule type" value="Genomic_DNA"/>
</dbReference>
<name>A0A934V7S3_9PSEU</name>
<keyword evidence="5" id="KW-1185">Reference proteome</keyword>
<dbReference type="Proteomes" id="UP000635245">
    <property type="component" value="Unassembled WGS sequence"/>
</dbReference>
<reference evidence="4" key="1">
    <citation type="submission" date="2020-12" db="EMBL/GenBank/DDBJ databases">
        <title>Prauserella sp. ASG 168, a novel actinomycete isolated from cave rock.</title>
        <authorList>
            <person name="Suriyachadkun C."/>
        </authorList>
    </citation>
    <scope>NUCLEOTIDE SEQUENCE</scope>
    <source>
        <strain evidence="4">ASG 168</strain>
    </source>
</reference>
<dbReference type="PANTHER" id="PTHR12304:SF4">
    <property type="entry name" value="URIDINE NUCLEOSIDASE"/>
    <property type="match status" value="1"/>
</dbReference>
<dbReference type="Gene3D" id="3.90.245.10">
    <property type="entry name" value="Ribonucleoside hydrolase-like"/>
    <property type="match status" value="1"/>
</dbReference>
<evidence type="ECO:0000313" key="5">
    <source>
        <dbReference type="Proteomes" id="UP000635245"/>
    </source>
</evidence>
<organism evidence="4 5">
    <name type="scientific">Prauserella cavernicola</name>
    <dbReference type="NCBI Taxonomy" id="2800127"/>
    <lineage>
        <taxon>Bacteria</taxon>
        <taxon>Bacillati</taxon>
        <taxon>Actinomycetota</taxon>
        <taxon>Actinomycetes</taxon>
        <taxon>Pseudonocardiales</taxon>
        <taxon>Pseudonocardiaceae</taxon>
        <taxon>Prauserella</taxon>
    </lineage>
</organism>
<dbReference type="AlphaFoldDB" id="A0A934V7S3"/>
<dbReference type="InterPro" id="IPR001910">
    <property type="entry name" value="Inosine/uridine_hydrolase_dom"/>
</dbReference>
<dbReference type="GO" id="GO:0006152">
    <property type="term" value="P:purine nucleoside catabolic process"/>
    <property type="evidence" value="ECO:0007669"/>
    <property type="project" value="TreeGrafter"/>
</dbReference>
<keyword evidence="2" id="KW-0326">Glycosidase</keyword>
<dbReference type="PANTHER" id="PTHR12304">
    <property type="entry name" value="INOSINE-URIDINE PREFERRING NUCLEOSIDE HYDROLASE"/>
    <property type="match status" value="1"/>
</dbReference>
<sequence length="311" mass="32268">MAVDQDGGVDDAFALALLAADPRAALVAVGSVHGNVEAERAARSAARVLDLAGEHSTPVACGAARPLVQPLRLAHPRDPLGALIGSSSARVPADVDAVGQLLAAARTHSGRLSVLTLGPLTNLAMALQRAPRLPHLVHRVVVMGGAHRISGNATATAESNIWHDPDAAEIVLGAGFANLTLVPLDLTREGTAVRLGLHHLAASGGLRGRVGRSLLAHRSRLPAFAIHDALAAAILLDPHLATYEHRGLRVLLEGEHRGRIVPADPVSRLPVAIARDADLSGLGIRLCRALRGPVAARWRERGSGAAGKSVR</sequence>
<evidence type="ECO:0000313" key="4">
    <source>
        <dbReference type="EMBL" id="MBK1787540.1"/>
    </source>
</evidence>
<dbReference type="GO" id="GO:0005829">
    <property type="term" value="C:cytosol"/>
    <property type="evidence" value="ECO:0007669"/>
    <property type="project" value="TreeGrafter"/>
</dbReference>
<dbReference type="SUPFAM" id="SSF53590">
    <property type="entry name" value="Nucleoside hydrolase"/>
    <property type="match status" value="1"/>
</dbReference>